<dbReference type="InterPro" id="IPR027417">
    <property type="entry name" value="P-loop_NTPase"/>
</dbReference>
<dbReference type="FunFam" id="3.40.50.300:FF:000737">
    <property type="entry name" value="Bifunctional polynucleotide phosphatase/kinase"/>
    <property type="match status" value="1"/>
</dbReference>
<evidence type="ECO:0000256" key="1">
    <source>
        <dbReference type="ARBA" id="ARBA00004123"/>
    </source>
</evidence>
<evidence type="ECO:0000256" key="2">
    <source>
        <dbReference type="ARBA" id="ARBA00022763"/>
    </source>
</evidence>
<dbReference type="SUPFAM" id="SSF56784">
    <property type="entry name" value="HAD-like"/>
    <property type="match status" value="1"/>
</dbReference>
<dbReference type="SUPFAM" id="SSF49879">
    <property type="entry name" value="SMAD/FHA domain"/>
    <property type="match status" value="1"/>
</dbReference>
<dbReference type="EnsemblMetazoa" id="XM_038214290.1">
    <property type="protein sequence ID" value="XP_038070218.1"/>
    <property type="gene ID" value="LOC119739372"/>
</dbReference>
<dbReference type="GO" id="GO:0046403">
    <property type="term" value="F:polynucleotide 3'-phosphatase activity"/>
    <property type="evidence" value="ECO:0007669"/>
    <property type="project" value="InterPro"/>
</dbReference>
<dbReference type="GO" id="GO:0006281">
    <property type="term" value="P:DNA repair"/>
    <property type="evidence" value="ECO:0007669"/>
    <property type="project" value="UniProtKB-KW"/>
</dbReference>
<organism evidence="8 9">
    <name type="scientific">Patiria miniata</name>
    <name type="common">Bat star</name>
    <name type="synonym">Asterina miniata</name>
    <dbReference type="NCBI Taxonomy" id="46514"/>
    <lineage>
        <taxon>Eukaryota</taxon>
        <taxon>Metazoa</taxon>
        <taxon>Echinodermata</taxon>
        <taxon>Eleutherozoa</taxon>
        <taxon>Asterozoa</taxon>
        <taxon>Asteroidea</taxon>
        <taxon>Valvatacea</taxon>
        <taxon>Valvatida</taxon>
        <taxon>Asterinidae</taxon>
        <taxon>Patiria</taxon>
    </lineage>
</organism>
<feature type="compositionally biased region" description="Basic and acidic residues" evidence="6">
    <location>
        <begin position="242"/>
        <end position="253"/>
    </location>
</feature>
<keyword evidence="4" id="KW-0234">DNA repair</keyword>
<proteinExistence type="predicted"/>
<feature type="domain" description="PNK FHA" evidence="7">
    <location>
        <begin position="7"/>
        <end position="76"/>
    </location>
</feature>
<dbReference type="Gene3D" id="3.40.50.300">
    <property type="entry name" value="P-loop containing nucleotide triphosphate hydrolases"/>
    <property type="match status" value="1"/>
</dbReference>
<dbReference type="RefSeq" id="XP_038070218.1">
    <property type="nucleotide sequence ID" value="XM_038214290.1"/>
</dbReference>
<dbReference type="InterPro" id="IPR006551">
    <property type="entry name" value="Polynucleotide_phosphatase"/>
</dbReference>
<dbReference type="Pfam" id="PF13671">
    <property type="entry name" value="AAA_33"/>
    <property type="match status" value="1"/>
</dbReference>
<dbReference type="InterPro" id="IPR036412">
    <property type="entry name" value="HAD-like_sf"/>
</dbReference>
<dbReference type="InterPro" id="IPR023214">
    <property type="entry name" value="HAD_sf"/>
</dbReference>
<evidence type="ECO:0000313" key="8">
    <source>
        <dbReference type="EnsemblMetazoa" id="XP_038070218.1"/>
    </source>
</evidence>
<dbReference type="Pfam" id="PF17913">
    <property type="entry name" value="FHA_2"/>
    <property type="match status" value="1"/>
</dbReference>
<dbReference type="InterPro" id="IPR006549">
    <property type="entry name" value="HAD-SF_hydro_IIIA"/>
</dbReference>
<name>A0A914B2S5_PATMI</name>
<dbReference type="AlphaFoldDB" id="A0A914B2S5"/>
<feature type="region of interest" description="Disordered" evidence="6">
    <location>
        <begin position="108"/>
        <end position="339"/>
    </location>
</feature>
<feature type="compositionally biased region" description="Basic and acidic residues" evidence="6">
    <location>
        <begin position="267"/>
        <end position="278"/>
    </location>
</feature>
<dbReference type="CTD" id="11284"/>
<dbReference type="InterPro" id="IPR008984">
    <property type="entry name" value="SMAD_FHA_dom_sf"/>
</dbReference>
<evidence type="ECO:0000259" key="7">
    <source>
        <dbReference type="Pfam" id="PF17913"/>
    </source>
</evidence>
<dbReference type="InterPro" id="IPR013954">
    <property type="entry name" value="PNK3P"/>
</dbReference>
<evidence type="ECO:0000256" key="5">
    <source>
        <dbReference type="ARBA" id="ARBA00023242"/>
    </source>
</evidence>
<dbReference type="NCBIfam" id="TIGR01663">
    <property type="entry name" value="PNK-3'Pase"/>
    <property type="match status" value="1"/>
</dbReference>
<evidence type="ECO:0000313" key="9">
    <source>
        <dbReference type="Proteomes" id="UP000887568"/>
    </source>
</evidence>
<keyword evidence="5" id="KW-0539">Nucleus</keyword>
<dbReference type="FunFam" id="3.40.50.1000:FF:000078">
    <property type="entry name" value="Bifunctional polynucleotide phosphatase/kinase"/>
    <property type="match status" value="1"/>
</dbReference>
<keyword evidence="9" id="KW-1185">Reference proteome</keyword>
<dbReference type="NCBIfam" id="TIGR01664">
    <property type="entry name" value="DNA-3'-Pase"/>
    <property type="match status" value="1"/>
</dbReference>
<feature type="compositionally biased region" description="Basic and acidic residues" evidence="6">
    <location>
        <begin position="147"/>
        <end position="166"/>
    </location>
</feature>
<dbReference type="EnsemblMetazoa" id="XM_038214291.1">
    <property type="protein sequence ID" value="XP_038070219.1"/>
    <property type="gene ID" value="LOC119739372"/>
</dbReference>
<keyword evidence="3" id="KW-0378">Hydrolase</keyword>
<evidence type="ECO:0000256" key="6">
    <source>
        <dbReference type="SAM" id="MobiDB-lite"/>
    </source>
</evidence>
<dbReference type="GO" id="GO:0005634">
    <property type="term" value="C:nucleus"/>
    <property type="evidence" value="ECO:0007669"/>
    <property type="project" value="UniProtKB-SubCell"/>
</dbReference>
<dbReference type="NCBIfam" id="TIGR01662">
    <property type="entry name" value="HAD-SF-IIIA"/>
    <property type="match status" value="1"/>
</dbReference>
<keyword evidence="2" id="KW-0227">DNA damage</keyword>
<protein>
    <recommendedName>
        <fullName evidence="7">PNK FHA domain-containing protein</fullName>
    </recommendedName>
</protein>
<evidence type="ECO:0000256" key="4">
    <source>
        <dbReference type="ARBA" id="ARBA00023204"/>
    </source>
</evidence>
<dbReference type="RefSeq" id="XP_038070219.1">
    <property type="nucleotide sequence ID" value="XM_038214291.1"/>
</dbReference>
<dbReference type="GeneID" id="119739372"/>
<dbReference type="PANTHER" id="PTHR12083:SF9">
    <property type="entry name" value="BIFUNCTIONAL POLYNUCLEOTIDE PHOSPHATASE_KINASE"/>
    <property type="match status" value="1"/>
</dbReference>
<comment type="subcellular location">
    <subcellularLocation>
        <location evidence="1">Nucleus</location>
    </subcellularLocation>
</comment>
<evidence type="ECO:0000256" key="3">
    <source>
        <dbReference type="ARBA" id="ARBA00022801"/>
    </source>
</evidence>
<dbReference type="CDD" id="cd01625">
    <property type="entry name" value="HAD_PNP"/>
    <property type="match status" value="1"/>
</dbReference>
<feature type="region of interest" description="Disordered" evidence="6">
    <location>
        <begin position="354"/>
        <end position="394"/>
    </location>
</feature>
<dbReference type="InterPro" id="IPR006550">
    <property type="entry name" value="PNKP"/>
</dbReference>
<dbReference type="GO" id="GO:0046404">
    <property type="term" value="F:ATP-dependent polydeoxyribonucleotide 5'-hydroxyl-kinase activity"/>
    <property type="evidence" value="ECO:0007669"/>
    <property type="project" value="InterPro"/>
</dbReference>
<dbReference type="Pfam" id="PF08645">
    <property type="entry name" value="PNK3P"/>
    <property type="match status" value="1"/>
</dbReference>
<dbReference type="SUPFAM" id="SSF52540">
    <property type="entry name" value="P-loop containing nucleoside triphosphate hydrolases"/>
    <property type="match status" value="1"/>
</dbReference>
<dbReference type="OrthoDB" id="19045at2759"/>
<sequence>MADKKICRLVCTDTGTSLKPVVLTNQEAVVLGRCPVTGILDKKLSRQQVEVKADFECRVLHLKQLSSSPSLIDGSSLILKDQETTIPNGGRFQLLNNKYEYRVIFPTPPALESKPKPSPTGNSSGSTAKRAKGDITDFFQKKPTKRRISEEEPSHQEAKKKAKLDGPTKVTSKKNYRGTVSDSESEDSLDSKDLNIIQETSSKKRTQQQKDYKGAVSDSDDSDVGNKQPSTNAPGKKNSHAGVRDRDGGDTCKAENSVAARTPLNNKDFKKATSKDYKGAVSDSDDNDSDGLSGDRVLSVSKVSKAETPKVTSLKKYHGEISDSSDEDDNKQDPESSAVKAKLTALQQNAKRYLAKQSADRPETTHPDSLPLATSGTDGAANAGKQLGKPAADSKWEEQGKLVVYTSQGVQASNKIAGFDLDGTIITTKSGKVFATSADDWRIVYSEVPRTLKKLHSDGYKVVLFTNQLGIGKGKLKLADFKRKVLGVQSKIGIPMQALIATGEGVYRKPQTGMWTHLCNHGNDGIQVHTTSSKYIGDAAGRPADWGPGKKKDFSCSDRLFALNVGVSFHTPEEFFLGQKKNRFSLPEFDPRKLSSAGPLLSPPQAQIPAQGHPQEVIILVGFPASGKSSFVKKHLLPHKYVHINRDAMGTWQKCVAATESALVKGQSVVVDNTNPDPESRQRYTACAKKANVHCRCFVLNVSLDHARHNEKFRRMTDSAKNHAQISEMVFHSYKKKYTQPTPAEGFDAVVRVNFLPSFSNTKEESLYRMFLLEK</sequence>
<dbReference type="Gene3D" id="2.60.200.20">
    <property type="match status" value="1"/>
</dbReference>
<dbReference type="GO" id="GO:0003690">
    <property type="term" value="F:double-stranded DNA binding"/>
    <property type="evidence" value="ECO:0007669"/>
    <property type="project" value="TreeGrafter"/>
</dbReference>
<reference evidence="8" key="1">
    <citation type="submission" date="2022-11" db="UniProtKB">
        <authorList>
            <consortium name="EnsemblMetazoa"/>
        </authorList>
    </citation>
    <scope>IDENTIFICATION</scope>
</reference>
<dbReference type="Proteomes" id="UP000887568">
    <property type="component" value="Unplaced"/>
</dbReference>
<dbReference type="InterPro" id="IPR041388">
    <property type="entry name" value="FHA_2"/>
</dbReference>
<accession>A0A914B2S5</accession>
<dbReference type="PANTHER" id="PTHR12083">
    <property type="entry name" value="BIFUNCTIONAL POLYNUCLEOTIDE PHOSPHATASE/KINASE"/>
    <property type="match status" value="1"/>
</dbReference>
<dbReference type="OMA" id="HANDDIN"/>
<dbReference type="Gene3D" id="3.40.50.1000">
    <property type="entry name" value="HAD superfamily/HAD-like"/>
    <property type="match status" value="1"/>
</dbReference>